<dbReference type="AlphaFoldDB" id="A0A453MZ28"/>
<feature type="region of interest" description="Disordered" evidence="1">
    <location>
        <begin position="1"/>
        <end position="46"/>
    </location>
</feature>
<reference evidence="3" key="2">
    <citation type="journal article" date="2017" name="Nat. Plants">
        <title>The Aegilops tauschii genome reveals multiple impacts of transposons.</title>
        <authorList>
            <person name="Zhao G."/>
            <person name="Zou C."/>
            <person name="Li K."/>
            <person name="Wang K."/>
            <person name="Li T."/>
            <person name="Gao L."/>
            <person name="Zhang X."/>
            <person name="Wang H."/>
            <person name="Yang Z."/>
            <person name="Liu X."/>
            <person name="Jiang W."/>
            <person name="Mao L."/>
            <person name="Kong X."/>
            <person name="Jiao Y."/>
            <person name="Jia J."/>
        </authorList>
    </citation>
    <scope>NUCLEOTIDE SEQUENCE [LARGE SCALE GENOMIC DNA]</scope>
    <source>
        <strain evidence="3">cv. AL8/78</strain>
    </source>
</reference>
<evidence type="ECO:0000313" key="2">
    <source>
        <dbReference type="EnsemblPlants" id="AET6Gv20155000.6"/>
    </source>
</evidence>
<sequence length="110" mass="12096">AINDGRGVSFSGSSLSGRTTHRASPAPFRVLPQDAHPRRRSRNKSSRVCFSLPLAFSRQSVLAAICIDFSLKKRRSVLILIRFLFLADARPVSYVSIGTLTMFSKLAGTE</sequence>
<organism evidence="2 3">
    <name type="scientific">Aegilops tauschii subsp. strangulata</name>
    <name type="common">Goatgrass</name>
    <dbReference type="NCBI Taxonomy" id="200361"/>
    <lineage>
        <taxon>Eukaryota</taxon>
        <taxon>Viridiplantae</taxon>
        <taxon>Streptophyta</taxon>
        <taxon>Embryophyta</taxon>
        <taxon>Tracheophyta</taxon>
        <taxon>Spermatophyta</taxon>
        <taxon>Magnoliopsida</taxon>
        <taxon>Liliopsida</taxon>
        <taxon>Poales</taxon>
        <taxon>Poaceae</taxon>
        <taxon>BOP clade</taxon>
        <taxon>Pooideae</taxon>
        <taxon>Triticodae</taxon>
        <taxon>Triticeae</taxon>
        <taxon>Triticinae</taxon>
        <taxon>Aegilops</taxon>
    </lineage>
</organism>
<dbReference type="EnsemblPlants" id="AET6Gv20155000.6">
    <property type="protein sequence ID" value="AET6Gv20155000.6"/>
    <property type="gene ID" value="AET6Gv20155000"/>
</dbReference>
<reference evidence="2" key="5">
    <citation type="journal article" date="2021" name="G3 (Bethesda)">
        <title>Aegilops tauschii genome assembly Aet v5.0 features greater sequence contiguity and improved annotation.</title>
        <authorList>
            <person name="Wang L."/>
            <person name="Zhu T."/>
            <person name="Rodriguez J.C."/>
            <person name="Deal K.R."/>
            <person name="Dubcovsky J."/>
            <person name="McGuire P.E."/>
            <person name="Lux T."/>
            <person name="Spannagl M."/>
            <person name="Mayer K.F.X."/>
            <person name="Baldrich P."/>
            <person name="Meyers B.C."/>
            <person name="Huo N."/>
            <person name="Gu Y.Q."/>
            <person name="Zhou H."/>
            <person name="Devos K.M."/>
            <person name="Bennetzen J.L."/>
            <person name="Unver T."/>
            <person name="Budak H."/>
            <person name="Gulick P.J."/>
            <person name="Galiba G."/>
            <person name="Kalapos B."/>
            <person name="Nelson D.R."/>
            <person name="Li P."/>
            <person name="You F.M."/>
            <person name="Luo M.C."/>
            <person name="Dvorak J."/>
        </authorList>
    </citation>
    <scope>NUCLEOTIDE SEQUENCE [LARGE SCALE GENOMIC DNA]</scope>
    <source>
        <strain evidence="2">cv. AL8/78</strain>
    </source>
</reference>
<evidence type="ECO:0000256" key="1">
    <source>
        <dbReference type="SAM" id="MobiDB-lite"/>
    </source>
</evidence>
<proteinExistence type="predicted"/>
<name>A0A453MZ28_AEGTS</name>
<dbReference type="Gramene" id="AET6Gv20155000.6">
    <property type="protein sequence ID" value="AET6Gv20155000.6"/>
    <property type="gene ID" value="AET6Gv20155000"/>
</dbReference>
<accession>A0A453MZ28</accession>
<reference evidence="3" key="1">
    <citation type="journal article" date="2014" name="Science">
        <title>Ancient hybridizations among the ancestral genomes of bread wheat.</title>
        <authorList>
            <consortium name="International Wheat Genome Sequencing Consortium,"/>
            <person name="Marcussen T."/>
            <person name="Sandve S.R."/>
            <person name="Heier L."/>
            <person name="Spannagl M."/>
            <person name="Pfeifer M."/>
            <person name="Jakobsen K.S."/>
            <person name="Wulff B.B."/>
            <person name="Steuernagel B."/>
            <person name="Mayer K.F."/>
            <person name="Olsen O.A."/>
        </authorList>
    </citation>
    <scope>NUCLEOTIDE SEQUENCE [LARGE SCALE GENOMIC DNA]</scope>
    <source>
        <strain evidence="3">cv. AL8/78</strain>
    </source>
</reference>
<keyword evidence="3" id="KW-1185">Reference proteome</keyword>
<dbReference type="Proteomes" id="UP000015105">
    <property type="component" value="Chromosome 6D"/>
</dbReference>
<protein>
    <submittedName>
        <fullName evidence="2">Uncharacterized protein</fullName>
    </submittedName>
</protein>
<reference evidence="2" key="3">
    <citation type="journal article" date="2017" name="Nature">
        <title>Genome sequence of the progenitor of the wheat D genome Aegilops tauschii.</title>
        <authorList>
            <person name="Luo M.C."/>
            <person name="Gu Y.Q."/>
            <person name="Puiu D."/>
            <person name="Wang H."/>
            <person name="Twardziok S.O."/>
            <person name="Deal K.R."/>
            <person name="Huo N."/>
            <person name="Zhu T."/>
            <person name="Wang L."/>
            <person name="Wang Y."/>
            <person name="McGuire P.E."/>
            <person name="Liu S."/>
            <person name="Long H."/>
            <person name="Ramasamy R.K."/>
            <person name="Rodriguez J.C."/>
            <person name="Van S.L."/>
            <person name="Yuan L."/>
            <person name="Wang Z."/>
            <person name="Xia Z."/>
            <person name="Xiao L."/>
            <person name="Anderson O.D."/>
            <person name="Ouyang S."/>
            <person name="Liang Y."/>
            <person name="Zimin A.V."/>
            <person name="Pertea G."/>
            <person name="Qi P."/>
            <person name="Bennetzen J.L."/>
            <person name="Dai X."/>
            <person name="Dawson M.W."/>
            <person name="Muller H.G."/>
            <person name="Kugler K."/>
            <person name="Rivarola-Duarte L."/>
            <person name="Spannagl M."/>
            <person name="Mayer K.F.X."/>
            <person name="Lu F.H."/>
            <person name="Bevan M.W."/>
            <person name="Leroy P."/>
            <person name="Li P."/>
            <person name="You F.M."/>
            <person name="Sun Q."/>
            <person name="Liu Z."/>
            <person name="Lyons E."/>
            <person name="Wicker T."/>
            <person name="Salzberg S.L."/>
            <person name="Devos K.M."/>
            <person name="Dvorak J."/>
        </authorList>
    </citation>
    <scope>NUCLEOTIDE SEQUENCE [LARGE SCALE GENOMIC DNA]</scope>
    <source>
        <strain evidence="2">cv. AL8/78</strain>
    </source>
</reference>
<evidence type="ECO:0000313" key="3">
    <source>
        <dbReference type="Proteomes" id="UP000015105"/>
    </source>
</evidence>
<reference evidence="2" key="4">
    <citation type="submission" date="2019-03" db="UniProtKB">
        <authorList>
            <consortium name="EnsemblPlants"/>
        </authorList>
    </citation>
    <scope>IDENTIFICATION</scope>
</reference>